<dbReference type="Pfam" id="PF00696">
    <property type="entry name" value="AA_kinase"/>
    <property type="match status" value="1"/>
</dbReference>
<feature type="compositionally biased region" description="Basic and acidic residues" evidence="8">
    <location>
        <begin position="410"/>
        <end position="425"/>
    </location>
</feature>
<dbReference type="Gene3D" id="2.30.130.10">
    <property type="entry name" value="PUA domain"/>
    <property type="match status" value="1"/>
</dbReference>
<protein>
    <recommendedName>
        <fullName evidence="9">PUA domain-containing protein</fullName>
    </recommendedName>
</protein>
<dbReference type="HAMAP" id="MF_00456">
    <property type="entry name" value="ProB"/>
    <property type="match status" value="1"/>
</dbReference>
<comment type="caution">
    <text evidence="10">The sequence shown here is derived from an EMBL/GenBank/DDBJ whole genome shotgun (WGS) entry which is preliminary data.</text>
</comment>
<keyword evidence="11" id="KW-1185">Reference proteome</keyword>
<evidence type="ECO:0000256" key="5">
    <source>
        <dbReference type="ARBA" id="ARBA00022741"/>
    </source>
</evidence>
<dbReference type="InterPro" id="IPR036393">
    <property type="entry name" value="AceGlu_kinase-like_sf"/>
</dbReference>
<proteinExistence type="inferred from homology"/>
<dbReference type="InterPro" id="IPR015947">
    <property type="entry name" value="PUA-like_sf"/>
</dbReference>
<feature type="compositionally biased region" description="Polar residues" evidence="8">
    <location>
        <begin position="458"/>
        <end position="467"/>
    </location>
</feature>
<name>A0AAW1Q2N3_9CHLO</name>
<dbReference type="InterPro" id="IPR041739">
    <property type="entry name" value="G5K_ProB"/>
</dbReference>
<evidence type="ECO:0000256" key="7">
    <source>
        <dbReference type="ARBA" id="ARBA00022840"/>
    </source>
</evidence>
<dbReference type="SMART" id="SM00359">
    <property type="entry name" value="PUA"/>
    <property type="match status" value="1"/>
</dbReference>
<dbReference type="NCBIfam" id="TIGR01027">
    <property type="entry name" value="proB"/>
    <property type="match status" value="1"/>
</dbReference>
<dbReference type="GO" id="GO:0004349">
    <property type="term" value="F:glutamate 5-kinase activity"/>
    <property type="evidence" value="ECO:0007669"/>
    <property type="project" value="InterPro"/>
</dbReference>
<feature type="region of interest" description="Disordered" evidence="8">
    <location>
        <begin position="456"/>
        <end position="485"/>
    </location>
</feature>
<keyword evidence="1" id="KW-0963">Cytoplasm</keyword>
<evidence type="ECO:0000256" key="6">
    <source>
        <dbReference type="ARBA" id="ARBA00022777"/>
    </source>
</evidence>
<evidence type="ECO:0000256" key="1">
    <source>
        <dbReference type="ARBA" id="ARBA00022490"/>
    </source>
</evidence>
<dbReference type="InterPro" id="IPR005715">
    <property type="entry name" value="Glu_5kinase/COase_Synthase"/>
</dbReference>
<keyword evidence="6" id="KW-0418">Kinase</keyword>
<feature type="region of interest" description="Disordered" evidence="8">
    <location>
        <begin position="403"/>
        <end position="425"/>
    </location>
</feature>
<dbReference type="CDD" id="cd21157">
    <property type="entry name" value="PUA_G5K"/>
    <property type="match status" value="1"/>
</dbReference>
<gene>
    <name evidence="10" type="ORF">WJX74_001808</name>
</gene>
<dbReference type="GO" id="GO:0005829">
    <property type="term" value="C:cytosol"/>
    <property type="evidence" value="ECO:0007669"/>
    <property type="project" value="TreeGrafter"/>
</dbReference>
<dbReference type="SUPFAM" id="SSF88697">
    <property type="entry name" value="PUA domain-like"/>
    <property type="match status" value="1"/>
</dbReference>
<organism evidence="10 11">
    <name type="scientific">Apatococcus lobatus</name>
    <dbReference type="NCBI Taxonomy" id="904363"/>
    <lineage>
        <taxon>Eukaryota</taxon>
        <taxon>Viridiplantae</taxon>
        <taxon>Chlorophyta</taxon>
        <taxon>core chlorophytes</taxon>
        <taxon>Trebouxiophyceae</taxon>
        <taxon>Chlorellales</taxon>
        <taxon>Chlorellaceae</taxon>
        <taxon>Apatococcus</taxon>
    </lineage>
</organism>
<keyword evidence="4" id="KW-0808">Transferase</keyword>
<evidence type="ECO:0000256" key="8">
    <source>
        <dbReference type="SAM" id="MobiDB-lite"/>
    </source>
</evidence>
<dbReference type="InterPro" id="IPR001057">
    <property type="entry name" value="Glu/AcGlu_kinase"/>
</dbReference>
<dbReference type="PANTHER" id="PTHR43654">
    <property type="entry name" value="GLUTAMATE 5-KINASE"/>
    <property type="match status" value="1"/>
</dbReference>
<evidence type="ECO:0000256" key="2">
    <source>
        <dbReference type="ARBA" id="ARBA00022605"/>
    </source>
</evidence>
<dbReference type="InterPro" id="IPR019797">
    <property type="entry name" value="Glutamate_5-kinase_CS"/>
</dbReference>
<accession>A0AAW1Q2N3</accession>
<evidence type="ECO:0000313" key="10">
    <source>
        <dbReference type="EMBL" id="KAK9816249.1"/>
    </source>
</evidence>
<sequence>MSATDLRALGVVTVVIKVGTSSLVRSDHGTVNLSSLSKICEAARDLRTAGHNVVIVSSGAVGVGCQRLKLAKRPSGLARKQAVAAVGQVYLMHLYDQCFTALSMQCAQVLLTLDNLADRNQYLNASNTFQELFQMGTIPIVNENDTVAVQQLRFGDNDTLSAEVATLVKADWLFLLTDVDHLYTDNPNTNPNAKPIHEVPDMGTLQVDTATAGTEWGTGGMATKLTAARLATAAGCRMVICSSTIPDSIPHAVNGRHSGTLFHPHPTALRGKKRWIPCVPVKGNLYLDAGAADAVRKHKKSLFPAGIISTAGSFSTQDAVSLCDAEGLEIARGLINYPRDEVEKIRGKSSAEIPHCLGYNGPEEVVHRANISLLVLSKPLSASQTSLDEIAVNSATRLPAGADATPAAAADHELPSGRLTSDRSCTDGSEEVIAASSVAQNAACLDSPAVAPNARAGFNSSSSSRTVQPGAAEHHFGSHGQRLSGASTNSAYLVQGTAAGSQTGSRQPLHPPGSSAQGLNALPKTPQERLALLKERDRVPSTPHQPAHAEDDFWMRELQNALEVEKTSRMRAGYPPEALAGLLRASMPSTTMLLANDHHQYVMQPPYESYSQEEMGSACRTVSNFFFKLALKENDPVSTSFPTSVGCILSTSAKGSASISKHTKAGDV</sequence>
<keyword evidence="5" id="KW-0547">Nucleotide-binding</keyword>
<dbReference type="AlphaFoldDB" id="A0AAW1Q2N3"/>
<feature type="domain" description="PUA" evidence="9">
    <location>
        <begin position="283"/>
        <end position="366"/>
    </location>
</feature>
<dbReference type="InterPro" id="IPR001048">
    <property type="entry name" value="Asp/Glu/Uridylate_kinase"/>
</dbReference>
<evidence type="ECO:0000256" key="3">
    <source>
        <dbReference type="ARBA" id="ARBA00022650"/>
    </source>
</evidence>
<dbReference type="Gene3D" id="3.40.1160.10">
    <property type="entry name" value="Acetylglutamate kinase-like"/>
    <property type="match status" value="1"/>
</dbReference>
<dbReference type="GO" id="GO:0009084">
    <property type="term" value="P:glutamine family amino acid biosynthetic process"/>
    <property type="evidence" value="ECO:0007669"/>
    <property type="project" value="UniProtKB-ARBA"/>
</dbReference>
<dbReference type="InterPro" id="IPR002478">
    <property type="entry name" value="PUA"/>
</dbReference>
<dbReference type="FunFam" id="3.40.1160.10:FF:000018">
    <property type="entry name" value="Glutamate 5-kinase"/>
    <property type="match status" value="1"/>
</dbReference>
<dbReference type="PROSITE" id="PS00902">
    <property type="entry name" value="GLUTAMATE_5_KINASE"/>
    <property type="match status" value="1"/>
</dbReference>
<dbReference type="GO" id="GO:0003723">
    <property type="term" value="F:RNA binding"/>
    <property type="evidence" value="ECO:0007669"/>
    <property type="project" value="InterPro"/>
</dbReference>
<dbReference type="EMBL" id="JALJOS010000083">
    <property type="protein sequence ID" value="KAK9816249.1"/>
    <property type="molecule type" value="Genomic_DNA"/>
</dbReference>
<evidence type="ECO:0000256" key="4">
    <source>
        <dbReference type="ARBA" id="ARBA00022679"/>
    </source>
</evidence>
<dbReference type="PROSITE" id="PS50890">
    <property type="entry name" value="PUA"/>
    <property type="match status" value="1"/>
</dbReference>
<dbReference type="Proteomes" id="UP001438707">
    <property type="component" value="Unassembled WGS sequence"/>
</dbReference>
<dbReference type="Pfam" id="PF01472">
    <property type="entry name" value="PUA"/>
    <property type="match status" value="1"/>
</dbReference>
<keyword evidence="7" id="KW-0067">ATP-binding</keyword>
<keyword evidence="2" id="KW-0028">Amino-acid biosynthesis</keyword>
<keyword evidence="3" id="KW-0641">Proline biosynthesis</keyword>
<evidence type="ECO:0000313" key="11">
    <source>
        <dbReference type="Proteomes" id="UP001438707"/>
    </source>
</evidence>
<reference evidence="10 11" key="1">
    <citation type="journal article" date="2024" name="Nat. Commun.">
        <title>Phylogenomics reveals the evolutionary origins of lichenization in chlorophyte algae.</title>
        <authorList>
            <person name="Puginier C."/>
            <person name="Libourel C."/>
            <person name="Otte J."/>
            <person name="Skaloud P."/>
            <person name="Haon M."/>
            <person name="Grisel S."/>
            <person name="Petersen M."/>
            <person name="Berrin J.G."/>
            <person name="Delaux P.M."/>
            <person name="Dal Grande F."/>
            <person name="Keller J."/>
        </authorList>
    </citation>
    <scope>NUCLEOTIDE SEQUENCE [LARGE SCALE GENOMIC DNA]</scope>
    <source>
        <strain evidence="10 11">SAG 2145</strain>
    </source>
</reference>
<dbReference type="PRINTS" id="PR00474">
    <property type="entry name" value="GLU5KINASE"/>
</dbReference>
<dbReference type="PANTHER" id="PTHR43654:SF3">
    <property type="entry name" value="GLUTAMATE 5-KINASE"/>
    <property type="match status" value="1"/>
</dbReference>
<feature type="region of interest" description="Disordered" evidence="8">
    <location>
        <begin position="498"/>
        <end position="522"/>
    </location>
</feature>
<dbReference type="CDD" id="cd04242">
    <property type="entry name" value="AAK_G5K_ProB"/>
    <property type="match status" value="1"/>
</dbReference>
<dbReference type="SUPFAM" id="SSF53633">
    <property type="entry name" value="Carbamate kinase-like"/>
    <property type="match status" value="1"/>
</dbReference>
<dbReference type="GO" id="GO:0005524">
    <property type="term" value="F:ATP binding"/>
    <property type="evidence" value="ECO:0007669"/>
    <property type="project" value="UniProtKB-KW"/>
</dbReference>
<dbReference type="InterPro" id="IPR036974">
    <property type="entry name" value="PUA_sf"/>
</dbReference>
<evidence type="ECO:0000259" key="9">
    <source>
        <dbReference type="SMART" id="SM00359"/>
    </source>
</evidence>